<dbReference type="Pfam" id="PF14279">
    <property type="entry name" value="HNH_5"/>
    <property type="match status" value="1"/>
</dbReference>
<name>A0A841GLQ9_9BACT</name>
<dbReference type="CDD" id="cd00085">
    <property type="entry name" value="HNHc"/>
    <property type="match status" value="1"/>
</dbReference>
<dbReference type="Gene3D" id="1.10.30.50">
    <property type="match status" value="1"/>
</dbReference>
<reference evidence="2 3" key="1">
    <citation type="submission" date="2020-08" db="EMBL/GenBank/DDBJ databases">
        <title>Genomic Encyclopedia of Type Strains, Phase IV (KMG-IV): sequencing the most valuable type-strain genomes for metagenomic binning, comparative biology and taxonomic classification.</title>
        <authorList>
            <person name="Goeker M."/>
        </authorList>
    </citation>
    <scope>NUCLEOTIDE SEQUENCE [LARGE SCALE GENOMIC DNA]</scope>
    <source>
        <strain evidence="2 3">DSM 29007</strain>
    </source>
</reference>
<dbReference type="EMBL" id="JACHIA010000003">
    <property type="protein sequence ID" value="MBB6069711.1"/>
    <property type="molecule type" value="Genomic_DNA"/>
</dbReference>
<protein>
    <recommendedName>
        <fullName evidence="1">HNH nuclease domain-containing protein</fullName>
    </recommendedName>
</protein>
<evidence type="ECO:0000313" key="2">
    <source>
        <dbReference type="EMBL" id="MBB6069711.1"/>
    </source>
</evidence>
<gene>
    <name evidence="2" type="ORF">HNQ61_001328</name>
</gene>
<dbReference type="InterPro" id="IPR003615">
    <property type="entry name" value="HNH_nuc"/>
</dbReference>
<evidence type="ECO:0000259" key="1">
    <source>
        <dbReference type="SMART" id="SM00507"/>
    </source>
</evidence>
<dbReference type="Proteomes" id="UP000582837">
    <property type="component" value="Unassembled WGS sequence"/>
</dbReference>
<dbReference type="PANTHER" id="PTHR33877">
    <property type="entry name" value="SLL1193 PROTEIN"/>
    <property type="match status" value="1"/>
</dbReference>
<sequence length="103" mass="11699">MSGDAEQSLRERIFARDEHRCVYCAETFPPERLSLDHVQPRMRGGDNSPGNLVTACQPCNTRKGSLAAWAWLADLPVERANFLRYGTHVWSRLRRAVEDAARS</sequence>
<organism evidence="2 3">
    <name type="scientific">Longimicrobium terrae</name>
    <dbReference type="NCBI Taxonomy" id="1639882"/>
    <lineage>
        <taxon>Bacteria</taxon>
        <taxon>Pseudomonadati</taxon>
        <taxon>Gemmatimonadota</taxon>
        <taxon>Longimicrobiia</taxon>
        <taxon>Longimicrobiales</taxon>
        <taxon>Longimicrobiaceae</taxon>
        <taxon>Longimicrobium</taxon>
    </lineage>
</organism>
<dbReference type="RefSeq" id="WP_170036191.1">
    <property type="nucleotide sequence ID" value="NZ_JABDTL010000002.1"/>
</dbReference>
<dbReference type="AlphaFoldDB" id="A0A841GLQ9"/>
<dbReference type="PANTHER" id="PTHR33877:SF2">
    <property type="entry name" value="OS07G0170200 PROTEIN"/>
    <property type="match status" value="1"/>
</dbReference>
<dbReference type="InterPro" id="IPR029471">
    <property type="entry name" value="HNH_5"/>
</dbReference>
<accession>A0A841GLQ9</accession>
<dbReference type="SMART" id="SM00507">
    <property type="entry name" value="HNHc"/>
    <property type="match status" value="1"/>
</dbReference>
<comment type="caution">
    <text evidence="2">The sequence shown here is derived from an EMBL/GenBank/DDBJ whole genome shotgun (WGS) entry which is preliminary data.</text>
</comment>
<evidence type="ECO:0000313" key="3">
    <source>
        <dbReference type="Proteomes" id="UP000582837"/>
    </source>
</evidence>
<dbReference type="InterPro" id="IPR052892">
    <property type="entry name" value="NA-targeting_endonuclease"/>
</dbReference>
<proteinExistence type="predicted"/>
<feature type="domain" description="HNH nuclease" evidence="1">
    <location>
        <begin position="8"/>
        <end position="61"/>
    </location>
</feature>
<keyword evidence="3" id="KW-1185">Reference proteome</keyword>